<protein>
    <recommendedName>
        <fullName evidence="8">Lysosomal Pro-X carboxypeptidase</fullName>
    </recommendedName>
</protein>
<evidence type="ECO:0000256" key="1">
    <source>
        <dbReference type="ARBA" id="ARBA00011079"/>
    </source>
</evidence>
<dbReference type="STRING" id="157072.A0A024UF19"/>
<dbReference type="EMBL" id="KI913957">
    <property type="protein sequence ID" value="ETW04805.1"/>
    <property type="molecule type" value="Genomic_DNA"/>
</dbReference>
<dbReference type="Pfam" id="PF05577">
    <property type="entry name" value="Peptidase_S28"/>
    <property type="match status" value="1"/>
</dbReference>
<keyword evidence="6" id="KW-0472">Membrane</keyword>
<dbReference type="SUPFAM" id="SSF53474">
    <property type="entry name" value="alpha/beta-Hydrolases"/>
    <property type="match status" value="2"/>
</dbReference>
<dbReference type="OrthoDB" id="2130629at2759"/>
<evidence type="ECO:0000313" key="7">
    <source>
        <dbReference type="EMBL" id="ETW04805.1"/>
    </source>
</evidence>
<evidence type="ECO:0000256" key="4">
    <source>
        <dbReference type="ARBA" id="ARBA00022801"/>
    </source>
</evidence>
<comment type="similarity">
    <text evidence="1">Belongs to the peptidase S28 family.</text>
</comment>
<dbReference type="eggNOG" id="KOG2183">
    <property type="taxonomic scope" value="Eukaryota"/>
</dbReference>
<dbReference type="PANTHER" id="PTHR11010:SF38">
    <property type="entry name" value="LYSOSOMAL PRO-X CARBOXYPEPTIDASE"/>
    <property type="match status" value="1"/>
</dbReference>
<accession>A0A024UF19</accession>
<reference evidence="7" key="1">
    <citation type="submission" date="2013-12" db="EMBL/GenBank/DDBJ databases">
        <title>The Genome Sequence of Aphanomyces invadans NJM9701.</title>
        <authorList>
            <consortium name="The Broad Institute Genomics Platform"/>
            <person name="Russ C."/>
            <person name="Tyler B."/>
            <person name="van West P."/>
            <person name="Dieguez-Uribeondo J."/>
            <person name="Young S.K."/>
            <person name="Zeng Q."/>
            <person name="Gargeya S."/>
            <person name="Fitzgerald M."/>
            <person name="Abouelleil A."/>
            <person name="Alvarado L."/>
            <person name="Chapman S.B."/>
            <person name="Gainer-Dewar J."/>
            <person name="Goldberg J."/>
            <person name="Griggs A."/>
            <person name="Gujja S."/>
            <person name="Hansen M."/>
            <person name="Howarth C."/>
            <person name="Imamovic A."/>
            <person name="Ireland A."/>
            <person name="Larimer J."/>
            <person name="McCowan C."/>
            <person name="Murphy C."/>
            <person name="Pearson M."/>
            <person name="Poon T.W."/>
            <person name="Priest M."/>
            <person name="Roberts A."/>
            <person name="Saif S."/>
            <person name="Shea T."/>
            <person name="Sykes S."/>
            <person name="Wortman J."/>
            <person name="Nusbaum C."/>
            <person name="Birren B."/>
        </authorList>
    </citation>
    <scope>NUCLEOTIDE SEQUENCE [LARGE SCALE GENOMIC DNA]</scope>
    <source>
        <strain evidence="7">NJM9701</strain>
    </source>
</reference>
<feature type="transmembrane region" description="Helical" evidence="6">
    <location>
        <begin position="20"/>
        <end position="43"/>
    </location>
</feature>
<dbReference type="InterPro" id="IPR029058">
    <property type="entry name" value="AB_hydrolase_fold"/>
</dbReference>
<evidence type="ECO:0008006" key="8">
    <source>
        <dbReference type="Google" id="ProtNLM"/>
    </source>
</evidence>
<evidence type="ECO:0000256" key="2">
    <source>
        <dbReference type="ARBA" id="ARBA00022670"/>
    </source>
</evidence>
<organism evidence="7">
    <name type="scientific">Aphanomyces invadans</name>
    <dbReference type="NCBI Taxonomy" id="157072"/>
    <lineage>
        <taxon>Eukaryota</taxon>
        <taxon>Sar</taxon>
        <taxon>Stramenopiles</taxon>
        <taxon>Oomycota</taxon>
        <taxon>Saprolegniomycetes</taxon>
        <taxon>Saprolegniales</taxon>
        <taxon>Verrucalvaceae</taxon>
        <taxon>Aphanomyces</taxon>
    </lineage>
</organism>
<dbReference type="InterPro" id="IPR042269">
    <property type="entry name" value="Ser_carbopepase_S28_SKS"/>
</dbReference>
<dbReference type="GO" id="GO:0006508">
    <property type="term" value="P:proteolysis"/>
    <property type="evidence" value="ECO:0007669"/>
    <property type="project" value="UniProtKB-KW"/>
</dbReference>
<dbReference type="GeneID" id="20080988"/>
<dbReference type="VEuPathDB" id="FungiDB:H310_03938"/>
<keyword evidence="6" id="KW-0812">Transmembrane</keyword>
<sequence>MAGTSQPLLGSSRSPQGRPFSSTAILIAVAIGIAIVVAGQFIFNGVLGPPSATYTPNFMDPRPNTGNCSLNWFDQRVDHFTTLNTTYKQRFYVYDKFWKRRADGSKEDGPIFFYCGNEGDVTLYVNSTGLMWENAQAFGALIVFAEHRYFGKSFPFGDQHKDHLQYLTHDQALADYAVLLRSLQQQNNVDVPVIAFGGSYGGMLAAWFRIKYPTTIRGAIAASAPIFANSIGYADNFQGTDYWKVVTHDASPAAGSAANCIPNVRATWPIVFGKADSPQGLAHLSSLFKTCTPLKSRSDVEALALTLMMAWDTMAMGNFPFPSNYLTEGKADMPAFPVRVACDHMAPTFDLTNDNGTAALLVAMKAATDIFTNATRDVACIAVQEDYDGNWDYMWCSQLLAQESYFNTNGVTDMFWARNITLDKIARDCQTKWGVTPNPDWIRTVYGSADALLKSTSNIVFSNGGFDPWSSGGVLANSNPQITLVDIPEGAHHLDLMFSDPRDPASVVQARQTEIQHIRAWLRDA</sequence>
<keyword evidence="2" id="KW-0645">Protease</keyword>
<keyword evidence="4" id="KW-0378">Hydrolase</keyword>
<evidence type="ECO:0000256" key="5">
    <source>
        <dbReference type="ARBA" id="ARBA00023180"/>
    </source>
</evidence>
<dbReference type="GO" id="GO:0070008">
    <property type="term" value="F:serine-type exopeptidase activity"/>
    <property type="evidence" value="ECO:0007669"/>
    <property type="project" value="InterPro"/>
</dbReference>
<name>A0A024UF19_9STRA</name>
<keyword evidence="3" id="KW-0732">Signal</keyword>
<dbReference type="GO" id="GO:0008239">
    <property type="term" value="F:dipeptidyl-peptidase activity"/>
    <property type="evidence" value="ECO:0007669"/>
    <property type="project" value="TreeGrafter"/>
</dbReference>
<keyword evidence="6" id="KW-1133">Transmembrane helix</keyword>
<gene>
    <name evidence="7" type="ORF">H310_03938</name>
</gene>
<dbReference type="InterPro" id="IPR008758">
    <property type="entry name" value="Peptidase_S28"/>
</dbReference>
<keyword evidence="5" id="KW-0325">Glycoprotein</keyword>
<dbReference type="RefSeq" id="XP_008866243.1">
    <property type="nucleotide sequence ID" value="XM_008868021.1"/>
</dbReference>
<dbReference type="PANTHER" id="PTHR11010">
    <property type="entry name" value="PROTEASE S28 PRO-X CARBOXYPEPTIDASE-RELATED"/>
    <property type="match status" value="1"/>
</dbReference>
<proteinExistence type="inferred from homology"/>
<dbReference type="Gene3D" id="1.20.120.980">
    <property type="entry name" value="Serine carboxypeptidase S28, SKS domain"/>
    <property type="match status" value="1"/>
</dbReference>
<evidence type="ECO:0000256" key="6">
    <source>
        <dbReference type="SAM" id="Phobius"/>
    </source>
</evidence>
<evidence type="ECO:0000256" key="3">
    <source>
        <dbReference type="ARBA" id="ARBA00022729"/>
    </source>
</evidence>
<dbReference type="Gene3D" id="3.40.50.1820">
    <property type="entry name" value="alpha/beta hydrolase"/>
    <property type="match status" value="1"/>
</dbReference>
<dbReference type="AlphaFoldDB" id="A0A024UF19"/>